<evidence type="ECO:0000313" key="4">
    <source>
        <dbReference type="Proteomes" id="UP000571554"/>
    </source>
</evidence>
<comment type="caution">
    <text evidence="3">The sequence shown here is derived from an EMBL/GenBank/DDBJ whole genome shotgun (WGS) entry which is preliminary data.</text>
</comment>
<dbReference type="RefSeq" id="WP_183724228.1">
    <property type="nucleotide sequence ID" value="NZ_JACHBW010000006.1"/>
</dbReference>
<feature type="domain" description="PepSY" evidence="2">
    <location>
        <begin position="346"/>
        <end position="381"/>
    </location>
</feature>
<gene>
    <name evidence="3" type="ORF">F4827_002529</name>
</gene>
<dbReference type="EMBL" id="JACHBW010000006">
    <property type="protein sequence ID" value="MBB6102677.1"/>
    <property type="molecule type" value="Genomic_DNA"/>
</dbReference>
<dbReference type="InterPro" id="IPR005625">
    <property type="entry name" value="PepSY-ass_TM"/>
</dbReference>
<feature type="transmembrane region" description="Helical" evidence="1">
    <location>
        <begin position="455"/>
        <end position="480"/>
    </location>
</feature>
<name>A0A7W9TWF7_9BURK</name>
<feature type="transmembrane region" description="Helical" evidence="1">
    <location>
        <begin position="218"/>
        <end position="237"/>
    </location>
</feature>
<keyword evidence="1" id="KW-1133">Transmembrane helix</keyword>
<organism evidence="3 4">
    <name type="scientific">Paraburkholderia bannensis</name>
    <dbReference type="NCBI Taxonomy" id="765414"/>
    <lineage>
        <taxon>Bacteria</taxon>
        <taxon>Pseudomonadati</taxon>
        <taxon>Pseudomonadota</taxon>
        <taxon>Betaproteobacteria</taxon>
        <taxon>Burkholderiales</taxon>
        <taxon>Burkholderiaceae</taxon>
        <taxon>Paraburkholderia</taxon>
    </lineage>
</organism>
<accession>A0A7W9TWF7</accession>
<feature type="transmembrane region" description="Helical" evidence="1">
    <location>
        <begin position="31"/>
        <end position="53"/>
    </location>
</feature>
<evidence type="ECO:0000313" key="3">
    <source>
        <dbReference type="EMBL" id="MBB6102677.1"/>
    </source>
</evidence>
<feature type="transmembrane region" description="Helical" evidence="1">
    <location>
        <begin position="412"/>
        <end position="435"/>
    </location>
</feature>
<dbReference type="PANTHER" id="PTHR34219">
    <property type="entry name" value="IRON-REGULATED INNER MEMBRANE PROTEIN-RELATED"/>
    <property type="match status" value="1"/>
</dbReference>
<reference evidence="3 4" key="1">
    <citation type="submission" date="2020-08" db="EMBL/GenBank/DDBJ databases">
        <title>Above-ground endophytic microbial communities from plants in different locations in the United States.</title>
        <authorList>
            <person name="Frank C."/>
        </authorList>
    </citation>
    <scope>NUCLEOTIDE SEQUENCE [LARGE SCALE GENOMIC DNA]</scope>
    <source>
        <strain evidence="3 4">WP4_2_2</strain>
    </source>
</reference>
<keyword evidence="1" id="KW-0472">Membrane</keyword>
<dbReference type="Proteomes" id="UP000571554">
    <property type="component" value="Unassembled WGS sequence"/>
</dbReference>
<sequence>MSATLPASGTRTARAASAVHPGYRTLWRWHFYAGLFVMPFLIVLAITGTIYCFQPQIEPLLYPHRLVVTPQESPRLPADDLLARARASQPADAKPIRAHIDTNPARSAEFVFALANGSKESVYLNPYSGDVLGTLDVDSRFMQVDRMLHRKLLLGKPGELLMELAACWTLVMIGTGVALWWPRRASAADRKRATLRAALWPHLGATGRPFWKSLHSVIGIWLAVGALAFVVSGLPWTGSWGKQFKALATRVNAGAPRGAWGGGLPLKSAPPAAPMDHSEHAGHDMSSMPGMVMDDLPLPNVPWAVGAVRVPQSPAAATHESVRFTLDQVVQRMGALGVASGYDIALPSTATGVYTVSYFPSDPQRERTVYIDQYSGRILKDIRYADYGAVSQVISYGTSLHMGRYFGLANQVICTAISLGLAALAVTGVVMWWLRRPGRTVGAPSRERAAPPMRAWKAGLAMLAVIFPLMGATIVAVLLLDRLIFGTPRTLSVS</sequence>
<dbReference type="Pfam" id="PF03929">
    <property type="entry name" value="PepSY_TM"/>
    <property type="match status" value="1"/>
</dbReference>
<dbReference type="AlphaFoldDB" id="A0A7W9TWF7"/>
<proteinExistence type="predicted"/>
<evidence type="ECO:0000259" key="2">
    <source>
        <dbReference type="Pfam" id="PF03413"/>
    </source>
</evidence>
<keyword evidence="4" id="KW-1185">Reference proteome</keyword>
<feature type="transmembrane region" description="Helical" evidence="1">
    <location>
        <begin position="160"/>
        <end position="181"/>
    </location>
</feature>
<dbReference type="Pfam" id="PF03413">
    <property type="entry name" value="PepSY"/>
    <property type="match status" value="1"/>
</dbReference>
<keyword evidence="1" id="KW-0812">Transmembrane</keyword>
<dbReference type="InterPro" id="IPR025711">
    <property type="entry name" value="PepSY"/>
</dbReference>
<evidence type="ECO:0000256" key="1">
    <source>
        <dbReference type="SAM" id="Phobius"/>
    </source>
</evidence>
<protein>
    <submittedName>
        <fullName evidence="3">Putative iron-regulated membrane protein</fullName>
    </submittedName>
</protein>
<dbReference type="PANTHER" id="PTHR34219:SF1">
    <property type="entry name" value="PEPSY DOMAIN-CONTAINING PROTEIN"/>
    <property type="match status" value="1"/>
</dbReference>